<evidence type="ECO:0000256" key="3">
    <source>
        <dbReference type="ARBA" id="ARBA00022741"/>
    </source>
</evidence>
<dbReference type="OrthoDB" id="67688at2759"/>
<dbReference type="Gene3D" id="1.25.40.70">
    <property type="entry name" value="Phosphatidylinositol 3-kinase, accessory domain (PIK)"/>
    <property type="match status" value="1"/>
</dbReference>
<dbReference type="PIRSF" id="PIRSF000587">
    <property type="entry name" value="PI3K_Vps34"/>
    <property type="match status" value="1"/>
</dbReference>
<feature type="domain" description="C2 PI3K-type" evidence="11">
    <location>
        <begin position="1"/>
        <end position="149"/>
    </location>
</feature>
<evidence type="ECO:0000259" key="11">
    <source>
        <dbReference type="PROSITE" id="PS51547"/>
    </source>
</evidence>
<keyword evidence="4 7" id="KW-0418">Kinase</keyword>
<protein>
    <recommendedName>
        <fullName evidence="7">Phosphatidylinositol 3-kinase VPS34</fullName>
        <ecNumber evidence="7">2.7.1.137</ecNumber>
    </recommendedName>
</protein>
<dbReference type="GO" id="GO:0000045">
    <property type="term" value="P:autophagosome assembly"/>
    <property type="evidence" value="ECO:0007669"/>
    <property type="project" value="TreeGrafter"/>
</dbReference>
<evidence type="ECO:0000256" key="1">
    <source>
        <dbReference type="ARBA" id="ARBA00006209"/>
    </source>
</evidence>
<dbReference type="SMART" id="SM00146">
    <property type="entry name" value="PI3Kc"/>
    <property type="match status" value="1"/>
</dbReference>
<keyword evidence="2 7" id="KW-0808">Transferase</keyword>
<dbReference type="RefSeq" id="XP_017990762.1">
    <property type="nucleotide sequence ID" value="XM_018136042.1"/>
</dbReference>
<dbReference type="GO" id="GO:0034272">
    <property type="term" value="C:phosphatidylinositol 3-kinase complex, class III, type II"/>
    <property type="evidence" value="ECO:0007669"/>
    <property type="project" value="TreeGrafter"/>
</dbReference>
<sequence>MDRDFYSFVAARDVPTELSVRILGPPLCLRCELYANNKPLALPVYTSLSSPGSRHSWNEWLHFPYPIADVPLDAQLVFTLLDIAGPFQEVVLGGTTMPLFGKRGTLRRGQQRLGLWRGQAGDPHSPTSTPHRHDTTSEAARLDKCVKRHQRGTIPADPWLDALTFHRIDEIREAHVAASQDLVLTIEMPAWDQPVVFGDVEPVLSPWRPASHGAVRMPANDTPTSSQGQGSLLAQTPWITPSLFMVTDPEAESENIVEAKHRRLVRSQRLPDSDRERKPTAAVRDQLQSLLASPPTRVLTSEEMDLIWSFRYYLTRFSAGLTKFVKSVVWSDAQEAQQATEDLLPMWAEPQLSDALELLGPTFRHLAVRTYAVRQLHKASDAELMLYLLQLVQALKFDETAWRTADATQKDMYTKASSLEAPLRLIDWLCLRGARHVELGTRLYWYITAEQSDARHGELYQRIADTLWGVFSSENLELVSMLERQRHFVDVLSTRSAEIRRSRDARPKKIERLHAWLMDKKTGLRVLQPPLALPLDPLVHITGIVPENSTVFKSNLFPLRLECRTTNEDASPYTMIVKNGDDLRQDQLVIQLFALMDQLLRAENLDLRITPYHVLATGPQDGMVQYVPSMSVAAVVAQHGDLLSYLRAHHPDPANAATFHVQASVLDTFVRSCAGYCVITYLLGVGDRHLDNLLLAPDGRFFHVDFGYILGRDPKPFPPPVKICKEMVDAMGGPSSMYYMRFKKLCHTAFACLRKNANLILNLVSLMVEADIPDIRAEPDKAVVKIQEKFMLDVNEEQAATRFEGLLNDTSYISSMFDRLHNMAQYFRP</sequence>
<dbReference type="GO" id="GO:0005768">
    <property type="term" value="C:endosome"/>
    <property type="evidence" value="ECO:0007669"/>
    <property type="project" value="TreeGrafter"/>
</dbReference>
<dbReference type="InterPro" id="IPR036940">
    <property type="entry name" value="PI3/4_kinase_cat_sf"/>
</dbReference>
<comment type="caution">
    <text evidence="12">The sequence shown here is derived from an EMBL/GenBank/DDBJ whole genome shotgun (WGS) entry which is preliminary data.</text>
</comment>
<keyword evidence="5 7" id="KW-0067">ATP-binding</keyword>
<dbReference type="InterPro" id="IPR011009">
    <property type="entry name" value="Kinase-like_dom_sf"/>
</dbReference>
<keyword evidence="3 7" id="KW-0547">Nucleotide-binding</keyword>
<dbReference type="GO" id="GO:0034271">
    <property type="term" value="C:phosphatidylinositol 3-kinase complex, class III, type I"/>
    <property type="evidence" value="ECO:0007669"/>
    <property type="project" value="TreeGrafter"/>
</dbReference>
<dbReference type="SMART" id="SM00142">
    <property type="entry name" value="PI3K_C2"/>
    <property type="match status" value="1"/>
</dbReference>
<dbReference type="Pfam" id="PF00454">
    <property type="entry name" value="PI3_PI4_kinase"/>
    <property type="match status" value="1"/>
</dbReference>
<dbReference type="Proteomes" id="UP000037751">
    <property type="component" value="Unassembled WGS sequence"/>
</dbReference>
<dbReference type="InterPro" id="IPR018936">
    <property type="entry name" value="PI3/4_kinase_CS"/>
</dbReference>
<evidence type="ECO:0000256" key="2">
    <source>
        <dbReference type="ARBA" id="ARBA00022679"/>
    </source>
</evidence>
<dbReference type="Gene3D" id="3.30.1010.10">
    <property type="entry name" value="Phosphatidylinositol 3-kinase Catalytic Subunit, Chain A, domain 4"/>
    <property type="match status" value="1"/>
</dbReference>
<dbReference type="InterPro" id="IPR008290">
    <property type="entry name" value="PI3K_Vps34"/>
</dbReference>
<proteinExistence type="inferred from homology"/>
<dbReference type="PANTHER" id="PTHR10048:SF7">
    <property type="entry name" value="PHOSPHATIDYLINOSITOL 3-KINASE CATALYTIC SUBUNIT TYPE 3"/>
    <property type="match status" value="1"/>
</dbReference>
<dbReference type="InterPro" id="IPR000403">
    <property type="entry name" value="PI3/4_kinase_cat_dom"/>
</dbReference>
<evidence type="ECO:0000256" key="6">
    <source>
        <dbReference type="ARBA" id="ARBA00023985"/>
    </source>
</evidence>
<dbReference type="InterPro" id="IPR016024">
    <property type="entry name" value="ARM-type_fold"/>
</dbReference>
<dbReference type="GO" id="GO:0048015">
    <property type="term" value="P:phosphatidylinositol-mediated signaling"/>
    <property type="evidence" value="ECO:0007669"/>
    <property type="project" value="TreeGrafter"/>
</dbReference>
<evidence type="ECO:0000313" key="12">
    <source>
        <dbReference type="EMBL" id="KOS13130.1"/>
    </source>
</evidence>
<dbReference type="Pfam" id="PF00792">
    <property type="entry name" value="PI3K_C2"/>
    <property type="match status" value="1"/>
</dbReference>
<dbReference type="EC" id="2.7.1.137" evidence="7"/>
<evidence type="ECO:0000256" key="7">
    <source>
        <dbReference type="PIRNR" id="PIRNR000587"/>
    </source>
</evidence>
<dbReference type="PANTHER" id="PTHR10048">
    <property type="entry name" value="PHOSPHATIDYLINOSITOL KINASE"/>
    <property type="match status" value="1"/>
</dbReference>
<dbReference type="PROSITE" id="PS00915">
    <property type="entry name" value="PI3_4_KINASE_1"/>
    <property type="match status" value="1"/>
</dbReference>
<dbReference type="PROSITE" id="PS00916">
    <property type="entry name" value="PI3_4_KINASE_2"/>
    <property type="match status" value="1"/>
</dbReference>
<reference evidence="12 13" key="1">
    <citation type="submission" date="2015-07" db="EMBL/GenBank/DDBJ databases">
        <title>Draft Genome Sequence of Malassezia furfur CBS1878 and Malassezia pachydermatis CBS1879.</title>
        <authorList>
            <person name="Triana S."/>
            <person name="Ohm R."/>
            <person name="Gonzalez A."/>
            <person name="DeCock H."/>
            <person name="Restrepo S."/>
            <person name="Celis A."/>
        </authorList>
    </citation>
    <scope>NUCLEOTIDE SEQUENCE [LARGE SCALE GENOMIC DNA]</scope>
    <source>
        <strain evidence="12 13">CBS 1879</strain>
    </source>
</reference>
<dbReference type="InterPro" id="IPR057756">
    <property type="entry name" value="PI3-kinase_type3/VPS34_cat"/>
</dbReference>
<dbReference type="SUPFAM" id="SSF48371">
    <property type="entry name" value="ARM repeat"/>
    <property type="match status" value="1"/>
</dbReference>
<dbReference type="InterPro" id="IPR035892">
    <property type="entry name" value="C2_domain_sf"/>
</dbReference>
<dbReference type="GO" id="GO:0000407">
    <property type="term" value="C:phagophore assembly site"/>
    <property type="evidence" value="ECO:0007669"/>
    <property type="project" value="TreeGrafter"/>
</dbReference>
<name>A0A0M8MSX1_9BASI</name>
<comment type="catalytic activity">
    <reaction evidence="6">
        <text>a 1,2-diacyl-sn-glycero-3-phospho-(1D-myo-inositol) + ATP = a 1,2-diacyl-sn-glycero-3-phospho-(1D-myo-inositol-3-phosphate) + ADP + H(+)</text>
        <dbReference type="Rhea" id="RHEA:12709"/>
        <dbReference type="ChEBI" id="CHEBI:15378"/>
        <dbReference type="ChEBI" id="CHEBI:30616"/>
        <dbReference type="ChEBI" id="CHEBI:57880"/>
        <dbReference type="ChEBI" id="CHEBI:58088"/>
        <dbReference type="ChEBI" id="CHEBI:456216"/>
        <dbReference type="EC" id="2.7.1.137"/>
    </reaction>
    <physiologicalReaction direction="left-to-right" evidence="6">
        <dbReference type="Rhea" id="RHEA:12710"/>
    </physiologicalReaction>
</comment>
<keyword evidence="13" id="KW-1185">Reference proteome</keyword>
<evidence type="ECO:0000259" key="9">
    <source>
        <dbReference type="PROSITE" id="PS50290"/>
    </source>
</evidence>
<feature type="domain" description="PIK helical" evidence="10">
    <location>
        <begin position="274"/>
        <end position="473"/>
    </location>
</feature>
<comment type="similarity">
    <text evidence="1">Belongs to the PI3/PI4-kinase family. Type III PI4K subfamily.</text>
</comment>
<dbReference type="GO" id="GO:0016303">
    <property type="term" value="F:1-phosphatidylinositol-3-kinase activity"/>
    <property type="evidence" value="ECO:0007669"/>
    <property type="project" value="UniProtKB-UniRule"/>
</dbReference>
<evidence type="ECO:0000259" key="10">
    <source>
        <dbReference type="PROSITE" id="PS51545"/>
    </source>
</evidence>
<gene>
    <name evidence="12" type="ORF">Malapachy_1538</name>
</gene>
<dbReference type="GO" id="GO:0005524">
    <property type="term" value="F:ATP binding"/>
    <property type="evidence" value="ECO:0007669"/>
    <property type="project" value="UniProtKB-UniRule"/>
</dbReference>
<dbReference type="Pfam" id="PF00613">
    <property type="entry name" value="PI3Ka"/>
    <property type="match status" value="1"/>
</dbReference>
<evidence type="ECO:0000313" key="13">
    <source>
        <dbReference type="Proteomes" id="UP000037751"/>
    </source>
</evidence>
<dbReference type="EMBL" id="LGAV01000007">
    <property type="protein sequence ID" value="KOS13130.1"/>
    <property type="molecule type" value="Genomic_DNA"/>
</dbReference>
<organism evidence="12 13">
    <name type="scientific">Malassezia pachydermatis</name>
    <dbReference type="NCBI Taxonomy" id="77020"/>
    <lineage>
        <taxon>Eukaryota</taxon>
        <taxon>Fungi</taxon>
        <taxon>Dikarya</taxon>
        <taxon>Basidiomycota</taxon>
        <taxon>Ustilaginomycotina</taxon>
        <taxon>Malasseziomycetes</taxon>
        <taxon>Malasseziales</taxon>
        <taxon>Malasseziaceae</taxon>
        <taxon>Malassezia</taxon>
    </lineage>
</organism>
<feature type="region of interest" description="Disordered" evidence="8">
    <location>
        <begin position="117"/>
        <end position="137"/>
    </location>
</feature>
<dbReference type="AlphaFoldDB" id="A0A0M8MSX1"/>
<dbReference type="STRING" id="77020.A0A0M8MSX1"/>
<dbReference type="SUPFAM" id="SSF56112">
    <property type="entry name" value="Protein kinase-like (PK-like)"/>
    <property type="match status" value="1"/>
</dbReference>
<dbReference type="Gene3D" id="2.60.40.150">
    <property type="entry name" value="C2 domain"/>
    <property type="match status" value="1"/>
</dbReference>
<feature type="domain" description="PI3K/PI4K catalytic" evidence="9">
    <location>
        <begin position="545"/>
        <end position="815"/>
    </location>
</feature>
<dbReference type="InterPro" id="IPR042236">
    <property type="entry name" value="PI3K_accessory_sf"/>
</dbReference>
<dbReference type="GeneID" id="28727917"/>
<dbReference type="InterPro" id="IPR015433">
    <property type="entry name" value="PI3/4_kinase"/>
</dbReference>
<dbReference type="FunFam" id="3.30.1010.10:FF:000002">
    <property type="entry name" value="Phosphatidylinositol 3-kinase catalytic subunit type 3"/>
    <property type="match status" value="1"/>
</dbReference>
<dbReference type="GO" id="GO:0005777">
    <property type="term" value="C:peroxisome"/>
    <property type="evidence" value="ECO:0007669"/>
    <property type="project" value="TreeGrafter"/>
</dbReference>
<dbReference type="PROSITE" id="PS51545">
    <property type="entry name" value="PIK_HELICAL"/>
    <property type="match status" value="1"/>
</dbReference>
<dbReference type="SMART" id="SM00145">
    <property type="entry name" value="PI3Ka"/>
    <property type="match status" value="1"/>
</dbReference>
<dbReference type="VEuPathDB" id="FungiDB:Malapachy_1538"/>
<dbReference type="Gene3D" id="1.10.1070.11">
    <property type="entry name" value="Phosphatidylinositol 3-/4-kinase, catalytic domain"/>
    <property type="match status" value="1"/>
</dbReference>
<evidence type="ECO:0000256" key="8">
    <source>
        <dbReference type="SAM" id="MobiDB-lite"/>
    </source>
</evidence>
<dbReference type="PROSITE" id="PS51547">
    <property type="entry name" value="C2_PI3K"/>
    <property type="match status" value="1"/>
</dbReference>
<dbReference type="GO" id="GO:0006897">
    <property type="term" value="P:endocytosis"/>
    <property type="evidence" value="ECO:0007669"/>
    <property type="project" value="TreeGrafter"/>
</dbReference>
<dbReference type="PROSITE" id="PS50290">
    <property type="entry name" value="PI3_4_KINASE_3"/>
    <property type="match status" value="1"/>
</dbReference>
<evidence type="ECO:0000256" key="5">
    <source>
        <dbReference type="ARBA" id="ARBA00022840"/>
    </source>
</evidence>
<evidence type="ECO:0000256" key="4">
    <source>
        <dbReference type="ARBA" id="ARBA00022777"/>
    </source>
</evidence>
<dbReference type="InterPro" id="IPR001263">
    <property type="entry name" value="PI3K_accessory_dom"/>
</dbReference>
<dbReference type="CDD" id="cd08397">
    <property type="entry name" value="C2_PI3K_class_III"/>
    <property type="match status" value="1"/>
</dbReference>
<dbReference type="CDD" id="cd00896">
    <property type="entry name" value="PI3Kc_III"/>
    <property type="match status" value="1"/>
</dbReference>
<dbReference type="FunFam" id="1.10.1070.11:FF:000002">
    <property type="entry name" value="Phosphatidylinositol 3-kinase catalytic subunit type 3"/>
    <property type="match status" value="1"/>
</dbReference>
<accession>A0A0M8MSX1</accession>
<dbReference type="SUPFAM" id="SSF49562">
    <property type="entry name" value="C2 domain (Calcium/lipid-binding domain, CaLB)"/>
    <property type="match status" value="1"/>
</dbReference>
<dbReference type="InterPro" id="IPR002420">
    <property type="entry name" value="PI3K-type_C2_dom"/>
</dbReference>